<reference evidence="3" key="2">
    <citation type="submission" date="2008-08" db="EMBL/GenBank/DDBJ databases">
        <authorList>
            <consortium name="Diatom Consortium"/>
            <person name="Grigoriev I."/>
            <person name="Grimwood J."/>
            <person name="Kuo A."/>
            <person name="Otillar R.P."/>
            <person name="Salamov A."/>
            <person name="Detter J.C."/>
            <person name="Lindquist E."/>
            <person name="Shapiro H."/>
            <person name="Lucas S."/>
            <person name="Glavina del Rio T."/>
            <person name="Pitluck S."/>
            <person name="Rokhsar D."/>
            <person name="Bowler C."/>
        </authorList>
    </citation>
    <scope>GENOME REANNOTATION</scope>
    <source>
        <strain evidence="3">CCAP 1055/1</strain>
    </source>
</reference>
<proteinExistence type="predicted"/>
<dbReference type="GeneID" id="7202162"/>
<feature type="compositionally biased region" description="Polar residues" evidence="1">
    <location>
        <begin position="8"/>
        <end position="18"/>
    </location>
</feature>
<reference evidence="2 3" key="1">
    <citation type="journal article" date="2008" name="Nature">
        <title>The Phaeodactylum genome reveals the evolutionary history of diatom genomes.</title>
        <authorList>
            <person name="Bowler C."/>
            <person name="Allen A.E."/>
            <person name="Badger J.H."/>
            <person name="Grimwood J."/>
            <person name="Jabbari K."/>
            <person name="Kuo A."/>
            <person name="Maheswari U."/>
            <person name="Martens C."/>
            <person name="Maumus F."/>
            <person name="Otillar R.P."/>
            <person name="Rayko E."/>
            <person name="Salamov A."/>
            <person name="Vandepoele K."/>
            <person name="Beszteri B."/>
            <person name="Gruber A."/>
            <person name="Heijde M."/>
            <person name="Katinka M."/>
            <person name="Mock T."/>
            <person name="Valentin K."/>
            <person name="Verret F."/>
            <person name="Berges J.A."/>
            <person name="Brownlee C."/>
            <person name="Cadoret J.P."/>
            <person name="Chiovitti A."/>
            <person name="Choi C.J."/>
            <person name="Coesel S."/>
            <person name="De Martino A."/>
            <person name="Detter J.C."/>
            <person name="Durkin C."/>
            <person name="Falciatore A."/>
            <person name="Fournet J."/>
            <person name="Haruta M."/>
            <person name="Huysman M.J."/>
            <person name="Jenkins B.D."/>
            <person name="Jiroutova K."/>
            <person name="Jorgensen R.E."/>
            <person name="Joubert Y."/>
            <person name="Kaplan A."/>
            <person name="Kroger N."/>
            <person name="Kroth P.G."/>
            <person name="La Roche J."/>
            <person name="Lindquist E."/>
            <person name="Lommer M."/>
            <person name="Martin-Jezequel V."/>
            <person name="Lopez P.J."/>
            <person name="Lucas S."/>
            <person name="Mangogna M."/>
            <person name="McGinnis K."/>
            <person name="Medlin L.K."/>
            <person name="Montsant A."/>
            <person name="Oudot-Le Secq M.P."/>
            <person name="Napoli C."/>
            <person name="Obornik M."/>
            <person name="Parker M.S."/>
            <person name="Petit J.L."/>
            <person name="Porcel B.M."/>
            <person name="Poulsen N."/>
            <person name="Robison M."/>
            <person name="Rychlewski L."/>
            <person name="Rynearson T.A."/>
            <person name="Schmutz J."/>
            <person name="Shapiro H."/>
            <person name="Siaut M."/>
            <person name="Stanley M."/>
            <person name="Sussman M.R."/>
            <person name="Taylor A.R."/>
            <person name="Vardi A."/>
            <person name="von Dassow P."/>
            <person name="Vyverman W."/>
            <person name="Willis A."/>
            <person name="Wyrwicz L.S."/>
            <person name="Rokhsar D.S."/>
            <person name="Weissenbach J."/>
            <person name="Armbrust E.V."/>
            <person name="Green B.R."/>
            <person name="Van de Peer Y."/>
            <person name="Grigoriev I.V."/>
        </authorList>
    </citation>
    <scope>NUCLEOTIDE SEQUENCE [LARGE SCALE GENOMIC DNA]</scope>
    <source>
        <strain evidence="2 3">CCAP 1055/1</strain>
    </source>
</reference>
<dbReference type="RefSeq" id="XP_002181192.1">
    <property type="nucleotide sequence ID" value="XM_002181156.1"/>
</dbReference>
<dbReference type="PaxDb" id="2850-Phatr47082"/>
<dbReference type="InParanoid" id="B7G2D8"/>
<organism evidence="2 3">
    <name type="scientific">Phaeodactylum tricornutum (strain CCAP 1055/1)</name>
    <dbReference type="NCBI Taxonomy" id="556484"/>
    <lineage>
        <taxon>Eukaryota</taxon>
        <taxon>Sar</taxon>
        <taxon>Stramenopiles</taxon>
        <taxon>Ochrophyta</taxon>
        <taxon>Bacillariophyta</taxon>
        <taxon>Bacillariophyceae</taxon>
        <taxon>Bacillariophycidae</taxon>
        <taxon>Naviculales</taxon>
        <taxon>Phaeodactylaceae</taxon>
        <taxon>Phaeodactylum</taxon>
    </lineage>
</organism>
<sequence length="197" mass="22002">MNRKPSHRNNTNDTTETPAAQPVSMDYSTLFPLSRIKALLEQESGIDLMQQSSCQVVSATSALWLHRLIQKARHAQSTAEHDDGSRAGAATNVTVGGHHVLTVAGLRHILENDPSYAFFDSSAEILERFQAQEESERQSLYKPTKKRQRTAKSFALKQKSVTALVGANLQESHVNVDELQRAGRRQTEIDVDEEDYD</sequence>
<accession>B7G2D8</accession>
<gene>
    <name evidence="2" type="ORF">PHATRDRAFT_47082</name>
</gene>
<feature type="region of interest" description="Disordered" evidence="1">
    <location>
        <begin position="1"/>
        <end position="23"/>
    </location>
</feature>
<keyword evidence="3" id="KW-1185">Reference proteome</keyword>
<dbReference type="Proteomes" id="UP000000759">
    <property type="component" value="Chromosome 12"/>
</dbReference>
<dbReference type="KEGG" id="pti:PHATRDRAFT_47082"/>
<protein>
    <submittedName>
        <fullName evidence="2">Uncharacterized protein</fullName>
    </submittedName>
</protein>
<evidence type="ECO:0000256" key="1">
    <source>
        <dbReference type="SAM" id="MobiDB-lite"/>
    </source>
</evidence>
<name>B7G2D8_PHATC</name>
<dbReference type="AlphaFoldDB" id="B7G2D8"/>
<dbReference type="EMBL" id="CM000614">
    <property type="protein sequence ID" value="EEC47115.1"/>
    <property type="molecule type" value="Genomic_DNA"/>
</dbReference>
<evidence type="ECO:0000313" key="3">
    <source>
        <dbReference type="Proteomes" id="UP000000759"/>
    </source>
</evidence>
<dbReference type="HOGENOM" id="CLU_1237124_0_0_1"/>
<evidence type="ECO:0000313" key="2">
    <source>
        <dbReference type="EMBL" id="EEC47115.1"/>
    </source>
</evidence>